<sequence>MALCVVIHPVYGDYLPFRYIAQSGLPIDKTNPKVFTFADSELDEKVALSESSRRYSKIVELIRFLGWRIGLRLERRFPCLYRGGNLQVARVPRAQREVLSR</sequence>
<comment type="caution">
    <text evidence="1">The sequence shown here is derived from an EMBL/GenBank/DDBJ whole genome shotgun (WGS) entry which is preliminary data.</text>
</comment>
<gene>
    <name evidence="1" type="ORF">K0M31_015556</name>
</gene>
<name>A0AA40KEY0_9HYME</name>
<accession>A0AA40KEY0</accession>
<keyword evidence="2" id="KW-1185">Reference proteome</keyword>
<protein>
    <submittedName>
        <fullName evidence="1">Uncharacterized protein</fullName>
    </submittedName>
</protein>
<evidence type="ECO:0000313" key="2">
    <source>
        <dbReference type="Proteomes" id="UP001177670"/>
    </source>
</evidence>
<dbReference type="EMBL" id="JAHYIQ010000047">
    <property type="protein sequence ID" value="KAK1117885.1"/>
    <property type="molecule type" value="Genomic_DNA"/>
</dbReference>
<dbReference type="Proteomes" id="UP001177670">
    <property type="component" value="Unassembled WGS sequence"/>
</dbReference>
<proteinExistence type="predicted"/>
<reference evidence="1" key="1">
    <citation type="submission" date="2021-10" db="EMBL/GenBank/DDBJ databases">
        <title>Melipona bicolor Genome sequencing and assembly.</title>
        <authorList>
            <person name="Araujo N.S."/>
            <person name="Arias M.C."/>
        </authorList>
    </citation>
    <scope>NUCLEOTIDE SEQUENCE</scope>
    <source>
        <strain evidence="1">USP_2M_L1-L4_2017</strain>
        <tissue evidence="1">Whole body</tissue>
    </source>
</reference>
<dbReference type="AlphaFoldDB" id="A0AA40KEY0"/>
<evidence type="ECO:0000313" key="1">
    <source>
        <dbReference type="EMBL" id="KAK1117885.1"/>
    </source>
</evidence>
<organism evidence="1 2">
    <name type="scientific">Melipona bicolor</name>
    <dbReference type="NCBI Taxonomy" id="60889"/>
    <lineage>
        <taxon>Eukaryota</taxon>
        <taxon>Metazoa</taxon>
        <taxon>Ecdysozoa</taxon>
        <taxon>Arthropoda</taxon>
        <taxon>Hexapoda</taxon>
        <taxon>Insecta</taxon>
        <taxon>Pterygota</taxon>
        <taxon>Neoptera</taxon>
        <taxon>Endopterygota</taxon>
        <taxon>Hymenoptera</taxon>
        <taxon>Apocrita</taxon>
        <taxon>Aculeata</taxon>
        <taxon>Apoidea</taxon>
        <taxon>Anthophila</taxon>
        <taxon>Apidae</taxon>
        <taxon>Melipona</taxon>
    </lineage>
</organism>